<evidence type="ECO:0000256" key="1">
    <source>
        <dbReference type="SAM" id="MobiDB-lite"/>
    </source>
</evidence>
<dbReference type="EMBL" id="JBBPBK010000016">
    <property type="protein sequence ID" value="KAK9267466.1"/>
    <property type="molecule type" value="Genomic_DNA"/>
</dbReference>
<sequence length="168" mass="18678">MRLDDWVLCRVRQRSNNSSQPGHNFEINSGSSSSPFIVTYFNDQESMKENKLLKDTELFQFQASVNMAPQESDEADGQGQLDFQGGSSENSSSDVNSVSQTPMVSCFNEALESLKRSLSIGALDELAMPILPPNKRQHHSSLFKTWAIQALPNFLLIRVHIPDSSPSS</sequence>
<evidence type="ECO:0000313" key="2">
    <source>
        <dbReference type="EMBL" id="KAK9267466.1"/>
    </source>
</evidence>
<accession>A0AAP0R6J5</accession>
<comment type="caution">
    <text evidence="2">The sequence shown here is derived from an EMBL/GenBank/DDBJ whole genome shotgun (WGS) entry which is preliminary data.</text>
</comment>
<feature type="region of interest" description="Disordered" evidence="1">
    <location>
        <begin position="64"/>
        <end position="99"/>
    </location>
</feature>
<protein>
    <submittedName>
        <fullName evidence="2">Uncharacterized protein</fullName>
    </submittedName>
</protein>
<feature type="compositionally biased region" description="Low complexity" evidence="1">
    <location>
        <begin position="87"/>
        <end position="99"/>
    </location>
</feature>
<evidence type="ECO:0000313" key="3">
    <source>
        <dbReference type="Proteomes" id="UP001415857"/>
    </source>
</evidence>
<dbReference type="AlphaFoldDB" id="A0AAP0R6J5"/>
<keyword evidence="3" id="KW-1185">Reference proteome</keyword>
<proteinExistence type="predicted"/>
<name>A0AAP0R6J5_LIQFO</name>
<dbReference type="Proteomes" id="UP001415857">
    <property type="component" value="Unassembled WGS sequence"/>
</dbReference>
<reference evidence="2 3" key="1">
    <citation type="journal article" date="2024" name="Plant J.">
        <title>Genome sequences and population genomics reveal climatic adaptation and genomic divergence between two closely related sweetgum species.</title>
        <authorList>
            <person name="Xu W.Q."/>
            <person name="Ren C.Q."/>
            <person name="Zhang X.Y."/>
            <person name="Comes H.P."/>
            <person name="Liu X.H."/>
            <person name="Li Y.G."/>
            <person name="Kettle C.J."/>
            <person name="Jalonen R."/>
            <person name="Gaisberger H."/>
            <person name="Ma Y.Z."/>
            <person name="Qiu Y.X."/>
        </authorList>
    </citation>
    <scope>NUCLEOTIDE SEQUENCE [LARGE SCALE GENOMIC DNA]</scope>
    <source>
        <strain evidence="2">Hangzhou</strain>
    </source>
</reference>
<organism evidence="2 3">
    <name type="scientific">Liquidambar formosana</name>
    <name type="common">Formosan gum</name>
    <dbReference type="NCBI Taxonomy" id="63359"/>
    <lineage>
        <taxon>Eukaryota</taxon>
        <taxon>Viridiplantae</taxon>
        <taxon>Streptophyta</taxon>
        <taxon>Embryophyta</taxon>
        <taxon>Tracheophyta</taxon>
        <taxon>Spermatophyta</taxon>
        <taxon>Magnoliopsida</taxon>
        <taxon>eudicotyledons</taxon>
        <taxon>Gunneridae</taxon>
        <taxon>Pentapetalae</taxon>
        <taxon>Saxifragales</taxon>
        <taxon>Altingiaceae</taxon>
        <taxon>Liquidambar</taxon>
    </lineage>
</organism>
<gene>
    <name evidence="2" type="ORF">L1049_009892</name>
</gene>